<dbReference type="STRING" id="405436.SAMN05444365_104195"/>
<dbReference type="InterPro" id="IPR052163">
    <property type="entry name" value="DGC-Regulatory_Protein"/>
</dbReference>
<dbReference type="InterPro" id="IPR043128">
    <property type="entry name" value="Rev_trsase/Diguanyl_cyclase"/>
</dbReference>
<dbReference type="PROSITE" id="PS50887">
    <property type="entry name" value="GGDEF"/>
    <property type="match status" value="1"/>
</dbReference>
<dbReference type="CDD" id="cd01949">
    <property type="entry name" value="GGDEF"/>
    <property type="match status" value="1"/>
</dbReference>
<dbReference type="InterPro" id="IPR029787">
    <property type="entry name" value="Nucleotide_cyclase"/>
</dbReference>
<dbReference type="EMBL" id="FNPH01000004">
    <property type="protein sequence ID" value="SDY93108.1"/>
    <property type="molecule type" value="Genomic_DNA"/>
</dbReference>
<gene>
    <name evidence="3" type="ORF">SAMN05444365_104195</name>
</gene>
<organism evidence="3 4">
    <name type="scientific">Micromonospora pattaloongensis</name>
    <dbReference type="NCBI Taxonomy" id="405436"/>
    <lineage>
        <taxon>Bacteria</taxon>
        <taxon>Bacillati</taxon>
        <taxon>Actinomycetota</taxon>
        <taxon>Actinomycetes</taxon>
        <taxon>Micromonosporales</taxon>
        <taxon>Micromonosporaceae</taxon>
        <taxon>Micromonospora</taxon>
    </lineage>
</organism>
<dbReference type="NCBIfam" id="TIGR00254">
    <property type="entry name" value="GGDEF"/>
    <property type="match status" value="1"/>
</dbReference>
<dbReference type="Gene3D" id="3.30.70.270">
    <property type="match status" value="1"/>
</dbReference>
<reference evidence="4" key="1">
    <citation type="submission" date="2016-10" db="EMBL/GenBank/DDBJ databases">
        <authorList>
            <person name="Varghese N."/>
            <person name="Submissions S."/>
        </authorList>
    </citation>
    <scope>NUCLEOTIDE SEQUENCE [LARGE SCALE GENOMIC DNA]</scope>
    <source>
        <strain evidence="4">DSM 45245</strain>
    </source>
</reference>
<accession>A0A1H3NW83</accession>
<dbReference type="PANTHER" id="PTHR46663:SF2">
    <property type="entry name" value="GGDEF DOMAIN-CONTAINING PROTEIN"/>
    <property type="match status" value="1"/>
</dbReference>
<dbReference type="Pfam" id="PF00990">
    <property type="entry name" value="GGDEF"/>
    <property type="match status" value="1"/>
</dbReference>
<evidence type="ECO:0000313" key="4">
    <source>
        <dbReference type="Proteomes" id="UP000242415"/>
    </source>
</evidence>
<dbReference type="InterPro" id="IPR029016">
    <property type="entry name" value="GAF-like_dom_sf"/>
</dbReference>
<dbReference type="InterPro" id="IPR000160">
    <property type="entry name" value="GGDEF_dom"/>
</dbReference>
<dbReference type="SMART" id="SM00267">
    <property type="entry name" value="GGDEF"/>
    <property type="match status" value="1"/>
</dbReference>
<feature type="region of interest" description="Disordered" evidence="1">
    <location>
        <begin position="659"/>
        <end position="690"/>
    </location>
</feature>
<dbReference type="SUPFAM" id="SSF55781">
    <property type="entry name" value="GAF domain-like"/>
    <property type="match status" value="1"/>
</dbReference>
<proteinExistence type="predicted"/>
<dbReference type="Proteomes" id="UP000242415">
    <property type="component" value="Unassembled WGS sequence"/>
</dbReference>
<dbReference type="RefSeq" id="WP_091556187.1">
    <property type="nucleotide sequence ID" value="NZ_FNPH01000004.1"/>
</dbReference>
<name>A0A1H3NW83_9ACTN</name>
<dbReference type="AlphaFoldDB" id="A0A1H3NW83"/>
<dbReference type="PANTHER" id="PTHR46663">
    <property type="entry name" value="DIGUANYLATE CYCLASE DGCT-RELATED"/>
    <property type="match status" value="1"/>
</dbReference>
<keyword evidence="4" id="KW-1185">Reference proteome</keyword>
<feature type="domain" description="GGDEF" evidence="2">
    <location>
        <begin position="539"/>
        <end position="671"/>
    </location>
</feature>
<dbReference type="SUPFAM" id="SSF55073">
    <property type="entry name" value="Nucleotide cyclase"/>
    <property type="match status" value="1"/>
</dbReference>
<protein>
    <submittedName>
        <fullName evidence="3">Diguanylate cyclase (GGDEF) domain-containing protein</fullName>
    </submittedName>
</protein>
<evidence type="ECO:0000313" key="3">
    <source>
        <dbReference type="EMBL" id="SDY93108.1"/>
    </source>
</evidence>
<sequence length="690" mass="74544">MEPRETSGVTVHAIVRHVREQGGEQAVRRVLELAGGSRDTDAYLDKRRWWSYDTKISLFTAAAHVLGDDRVALRIAEAVLEHSVGTADRLALSLAGGPARLLRMVAKAGAKFSSVADLRTLRVTSGRASVEYRLHDGYPPNRFDCDYTRGLLIQSPVVFDLPPAAVNHTSCQVRGAATCRYEVKWQQPRARWLPWLRGTRRDGALETAMLGQLEQLQNTVAALVAARDPALALATVADGAGYAVNAHAFLLMARPSADEPIQVHSFGLSEAEVASYTRGPVTGLRATGQLTARIASAQHDYGHLIAFGDNFFDSDPKLLDAYANLAAVTLDTLSAVTTAAARQRTAENLLALSSALTRAQSREEVADVTVKAAHAIMSAERASVLLLDNDGAMRITAHVGWPPEFADRLNAFTVTSADTDYLTRILEQPEVPQLHDRSTEDPFIRAVLDMFELDSMVIVGIALPHRRYGMIVASFDGPHGLARGQRFAVDIAGAANQAATVLHGLELLEQTWRQAHRDPLTGIPNRRAFMTALEEAVTGDGALLFIDLDGFKSVNDTLGHAAGDRLLTVVAERLSASIRGGDLLARLAGDEFVVLAKDVRGAAELTLLTDRVMAAFREPVLLGDTSTPVRASIGTALFTAGQDCEDVLHRADSAMYEAKRKSSLRRSRSDPAHLNASTENLTTRDPGAPA</sequence>
<evidence type="ECO:0000259" key="2">
    <source>
        <dbReference type="PROSITE" id="PS50887"/>
    </source>
</evidence>
<dbReference type="OrthoDB" id="23692at2"/>
<evidence type="ECO:0000256" key="1">
    <source>
        <dbReference type="SAM" id="MobiDB-lite"/>
    </source>
</evidence>
<dbReference type="Gene3D" id="3.30.450.40">
    <property type="match status" value="1"/>
</dbReference>